<feature type="region of interest" description="Disordered" evidence="2">
    <location>
        <begin position="37"/>
        <end position="75"/>
    </location>
</feature>
<dbReference type="InterPro" id="IPR036291">
    <property type="entry name" value="NAD(P)-bd_dom_sf"/>
</dbReference>
<dbReference type="InterPro" id="IPR008354">
    <property type="entry name" value="Glc-Fru_OxRdtase_bac"/>
</dbReference>
<organism evidence="4 5">
    <name type="scientific">Allorhodopirellula solitaria</name>
    <dbReference type="NCBI Taxonomy" id="2527987"/>
    <lineage>
        <taxon>Bacteria</taxon>
        <taxon>Pseudomonadati</taxon>
        <taxon>Planctomycetota</taxon>
        <taxon>Planctomycetia</taxon>
        <taxon>Pirellulales</taxon>
        <taxon>Pirellulaceae</taxon>
        <taxon>Allorhodopirellula</taxon>
    </lineage>
</organism>
<sequence>MAESQTSSRRSFLTRSCTIATTGSVVAGATAAASRAAEAGGASGGSVTTPVQDRSSTSSDVALAPPDKQPPNLSLPEVVDRKVGFAIVGLGVLSLEEILPAFAETQHSKCVALVSGHPKKAAQVAKYYGVKQNAIYDNDNYDRLSENSEVEAVYIVLPNNMHAEYTIRGSQAGGSSRNLVARIFRHQIEFAAVKQNPESVVGEGTKASCG</sequence>
<protein>
    <submittedName>
        <fullName evidence="4">Glucose--fructose oxidoreductase</fullName>
        <ecNumber evidence="4">1.1.99.28</ecNumber>
    </submittedName>
</protein>
<evidence type="ECO:0000256" key="2">
    <source>
        <dbReference type="SAM" id="MobiDB-lite"/>
    </source>
</evidence>
<feature type="compositionally biased region" description="Low complexity" evidence="2">
    <location>
        <begin position="37"/>
        <end position="49"/>
    </location>
</feature>
<feature type="domain" description="Gfo/Idh/MocA-like oxidoreductase N-terminal" evidence="3">
    <location>
        <begin position="84"/>
        <end position="173"/>
    </location>
</feature>
<keyword evidence="1 4" id="KW-0560">Oxidoreductase</keyword>
<dbReference type="EC" id="1.1.99.28" evidence="4"/>
<evidence type="ECO:0000313" key="5">
    <source>
        <dbReference type="Proteomes" id="UP000318053"/>
    </source>
</evidence>
<feature type="compositionally biased region" description="Polar residues" evidence="2">
    <location>
        <begin position="50"/>
        <end position="60"/>
    </location>
</feature>
<comment type="caution">
    <text evidence="4">The sequence shown here is derived from an EMBL/GenBank/DDBJ whole genome shotgun (WGS) entry which is preliminary data.</text>
</comment>
<dbReference type="Proteomes" id="UP000318053">
    <property type="component" value="Unassembled WGS sequence"/>
</dbReference>
<dbReference type="GO" id="GO:0047061">
    <property type="term" value="F:glucose-fructose oxidoreductase activity"/>
    <property type="evidence" value="ECO:0007669"/>
    <property type="project" value="UniProtKB-EC"/>
</dbReference>
<dbReference type="EMBL" id="SJPK01000012">
    <property type="protein sequence ID" value="TWT56485.1"/>
    <property type="molecule type" value="Genomic_DNA"/>
</dbReference>
<reference evidence="4 5" key="1">
    <citation type="submission" date="2019-02" db="EMBL/GenBank/DDBJ databases">
        <title>Deep-cultivation of Planctomycetes and their phenomic and genomic characterization uncovers novel biology.</title>
        <authorList>
            <person name="Wiegand S."/>
            <person name="Jogler M."/>
            <person name="Boedeker C."/>
            <person name="Pinto D."/>
            <person name="Vollmers J."/>
            <person name="Rivas-Marin E."/>
            <person name="Kohn T."/>
            <person name="Peeters S.H."/>
            <person name="Heuer A."/>
            <person name="Rast P."/>
            <person name="Oberbeckmann S."/>
            <person name="Bunk B."/>
            <person name="Jeske O."/>
            <person name="Meyerdierks A."/>
            <person name="Storesund J.E."/>
            <person name="Kallscheuer N."/>
            <person name="Luecker S."/>
            <person name="Lage O.M."/>
            <person name="Pohl T."/>
            <person name="Merkel B.J."/>
            <person name="Hornburger P."/>
            <person name="Mueller R.-W."/>
            <person name="Bruemmer F."/>
            <person name="Labrenz M."/>
            <person name="Spormann A.M."/>
            <person name="Op Den Camp H."/>
            <person name="Overmann J."/>
            <person name="Amann R."/>
            <person name="Jetten M.S.M."/>
            <person name="Mascher T."/>
            <person name="Medema M.H."/>
            <person name="Devos D.P."/>
            <person name="Kaster A.-K."/>
            <person name="Ovreas L."/>
            <person name="Rohde M."/>
            <person name="Galperin M.Y."/>
            <person name="Jogler C."/>
        </authorList>
    </citation>
    <scope>NUCLEOTIDE SEQUENCE [LARGE SCALE GENOMIC DNA]</scope>
    <source>
        <strain evidence="4 5">CA85</strain>
    </source>
</reference>
<dbReference type="PANTHER" id="PTHR43818:SF11">
    <property type="entry name" value="BCDNA.GH03377"/>
    <property type="match status" value="1"/>
</dbReference>
<evidence type="ECO:0000259" key="3">
    <source>
        <dbReference type="Pfam" id="PF01408"/>
    </source>
</evidence>
<dbReference type="PANTHER" id="PTHR43818">
    <property type="entry name" value="BCDNA.GH03377"/>
    <property type="match status" value="1"/>
</dbReference>
<dbReference type="PROSITE" id="PS51318">
    <property type="entry name" value="TAT"/>
    <property type="match status" value="1"/>
</dbReference>
<dbReference type="RefSeq" id="WP_146392908.1">
    <property type="nucleotide sequence ID" value="NZ_SJPK01000012.1"/>
</dbReference>
<dbReference type="OrthoDB" id="9783105at2"/>
<evidence type="ECO:0000313" key="4">
    <source>
        <dbReference type="EMBL" id="TWT56485.1"/>
    </source>
</evidence>
<dbReference type="Gene3D" id="3.40.50.720">
    <property type="entry name" value="NAD(P)-binding Rossmann-like Domain"/>
    <property type="match status" value="1"/>
</dbReference>
<dbReference type="PRINTS" id="PR01775">
    <property type="entry name" value="GLFROXRDTASE"/>
</dbReference>
<dbReference type="GO" id="GO:0000166">
    <property type="term" value="F:nucleotide binding"/>
    <property type="evidence" value="ECO:0007669"/>
    <property type="project" value="InterPro"/>
</dbReference>
<name>A0A5C5X2S8_9BACT</name>
<dbReference type="SUPFAM" id="SSF51735">
    <property type="entry name" value="NAD(P)-binding Rossmann-fold domains"/>
    <property type="match status" value="1"/>
</dbReference>
<dbReference type="InterPro" id="IPR000683">
    <property type="entry name" value="Gfo/Idh/MocA-like_OxRdtase_N"/>
</dbReference>
<evidence type="ECO:0000256" key="1">
    <source>
        <dbReference type="ARBA" id="ARBA00023002"/>
    </source>
</evidence>
<accession>A0A5C5X2S8</accession>
<keyword evidence="5" id="KW-1185">Reference proteome</keyword>
<dbReference type="Pfam" id="PF01408">
    <property type="entry name" value="GFO_IDH_MocA"/>
    <property type="match status" value="1"/>
</dbReference>
<dbReference type="InterPro" id="IPR050463">
    <property type="entry name" value="Gfo/Idh/MocA_oxidrdct_glycsds"/>
</dbReference>
<proteinExistence type="predicted"/>
<dbReference type="InterPro" id="IPR006311">
    <property type="entry name" value="TAT_signal"/>
</dbReference>
<gene>
    <name evidence="4" type="primary">gfo_6</name>
    <name evidence="4" type="ORF">CA85_40160</name>
</gene>
<dbReference type="AlphaFoldDB" id="A0A5C5X2S8"/>